<feature type="transmembrane region" description="Helical" evidence="7">
    <location>
        <begin position="294"/>
        <end position="317"/>
    </location>
</feature>
<feature type="transmembrane region" description="Helical" evidence="7">
    <location>
        <begin position="102"/>
        <end position="122"/>
    </location>
</feature>
<evidence type="ECO:0000256" key="7">
    <source>
        <dbReference type="SAM" id="Phobius"/>
    </source>
</evidence>
<keyword evidence="4 7" id="KW-0812">Transmembrane</keyword>
<feature type="transmembrane region" description="Helical" evidence="7">
    <location>
        <begin position="234"/>
        <end position="254"/>
    </location>
</feature>
<evidence type="ECO:0000256" key="6">
    <source>
        <dbReference type="ARBA" id="ARBA00023136"/>
    </source>
</evidence>
<evidence type="ECO:0000256" key="5">
    <source>
        <dbReference type="ARBA" id="ARBA00022989"/>
    </source>
</evidence>
<dbReference type="RefSeq" id="WP_088271603.1">
    <property type="nucleotide sequence ID" value="NZ_BMKI01000001.1"/>
</dbReference>
<keyword evidence="6 7" id="KW-0472">Membrane</keyword>
<dbReference type="CDD" id="cd05709">
    <property type="entry name" value="S2P-M50"/>
    <property type="match status" value="1"/>
</dbReference>
<evidence type="ECO:0000313" key="10">
    <source>
        <dbReference type="Proteomes" id="UP000630615"/>
    </source>
</evidence>
<comment type="cofactor">
    <cofactor evidence="1">
        <name>Zn(2+)</name>
        <dbReference type="ChEBI" id="CHEBI:29105"/>
    </cofactor>
</comment>
<gene>
    <name evidence="9" type="ORF">GCM10011573_02840</name>
</gene>
<keyword evidence="5 7" id="KW-1133">Transmembrane helix</keyword>
<feature type="transmembrane region" description="Helical" evidence="7">
    <location>
        <begin position="204"/>
        <end position="228"/>
    </location>
</feature>
<feature type="transmembrane region" description="Helical" evidence="7">
    <location>
        <begin position="142"/>
        <end position="159"/>
    </location>
</feature>
<dbReference type="Pfam" id="PF02163">
    <property type="entry name" value="Peptidase_M50"/>
    <property type="match status" value="1"/>
</dbReference>
<feature type="domain" description="Peptidase M50" evidence="8">
    <location>
        <begin position="151"/>
        <end position="260"/>
    </location>
</feature>
<proteinExistence type="inferred from homology"/>
<organism evidence="9 10">
    <name type="scientific">Enterococcus wangshanyuanii</name>
    <dbReference type="NCBI Taxonomy" id="2005703"/>
    <lineage>
        <taxon>Bacteria</taxon>
        <taxon>Bacillati</taxon>
        <taxon>Bacillota</taxon>
        <taxon>Bacilli</taxon>
        <taxon>Lactobacillales</taxon>
        <taxon>Enterococcaceae</taxon>
        <taxon>Enterococcus</taxon>
    </lineage>
</organism>
<accession>A0ABQ1NHC2</accession>
<comment type="caution">
    <text evidence="9">The sequence shown here is derived from an EMBL/GenBank/DDBJ whole genome shotgun (WGS) entry which is preliminary data.</text>
</comment>
<keyword evidence="10" id="KW-1185">Reference proteome</keyword>
<dbReference type="EMBL" id="BMKI01000001">
    <property type="protein sequence ID" value="GGC76682.1"/>
    <property type="molecule type" value="Genomic_DNA"/>
</dbReference>
<sequence>MYDYDLNSSICYKRLQNQEKYHLYDGLSNQHYLVSEKEITFLSMLEKKFSLSELEVNSKYTQAEIISFMEIFESIGLLNPTKKKSFLRVNVSKIKKSSTSIILEKLCPIFLIIGGITAVAFSTVFSMSEYVSAWKSIEEQNLIFLFVQVFLITVVSILFHEIGHFLFAINRGLLVPTISLNTKKGLVSVDTTGIQFLQELNDKIAILFAGPLFNLILSLYSFLGGMFVGGTKPFWLLVSVINFLFFIQNMCLLFSQSDGQKILTELTQSSLFADNMNIFYFLKNMNDLNRQRRYFFLFLWSQKIGLAALLIIAIAAIF</sequence>
<protein>
    <recommendedName>
        <fullName evidence="8">Peptidase M50 domain-containing protein</fullName>
    </recommendedName>
</protein>
<dbReference type="InterPro" id="IPR008915">
    <property type="entry name" value="Peptidase_M50"/>
</dbReference>
<evidence type="ECO:0000256" key="1">
    <source>
        <dbReference type="ARBA" id="ARBA00001947"/>
    </source>
</evidence>
<comment type="similarity">
    <text evidence="3">Belongs to the peptidase M50B family.</text>
</comment>
<evidence type="ECO:0000256" key="2">
    <source>
        <dbReference type="ARBA" id="ARBA00004141"/>
    </source>
</evidence>
<evidence type="ECO:0000256" key="4">
    <source>
        <dbReference type="ARBA" id="ARBA00022692"/>
    </source>
</evidence>
<dbReference type="Proteomes" id="UP000630615">
    <property type="component" value="Unassembled WGS sequence"/>
</dbReference>
<name>A0ABQ1NHC2_9ENTE</name>
<evidence type="ECO:0000313" key="9">
    <source>
        <dbReference type="EMBL" id="GGC76682.1"/>
    </source>
</evidence>
<comment type="subcellular location">
    <subcellularLocation>
        <location evidence="2">Membrane</location>
        <topology evidence="2">Multi-pass membrane protein</topology>
    </subcellularLocation>
</comment>
<reference evidence="10" key="1">
    <citation type="journal article" date="2019" name="Int. J. Syst. Evol. Microbiol.">
        <title>The Global Catalogue of Microorganisms (GCM) 10K type strain sequencing project: providing services to taxonomists for standard genome sequencing and annotation.</title>
        <authorList>
            <consortium name="The Broad Institute Genomics Platform"/>
            <consortium name="The Broad Institute Genome Sequencing Center for Infectious Disease"/>
            <person name="Wu L."/>
            <person name="Ma J."/>
        </authorList>
    </citation>
    <scope>NUCLEOTIDE SEQUENCE [LARGE SCALE GENOMIC DNA]</scope>
    <source>
        <strain evidence="10">CGMCC 1.15942</strain>
    </source>
</reference>
<evidence type="ECO:0000256" key="3">
    <source>
        <dbReference type="ARBA" id="ARBA00007931"/>
    </source>
</evidence>
<evidence type="ECO:0000259" key="8">
    <source>
        <dbReference type="Pfam" id="PF02163"/>
    </source>
</evidence>